<organism evidence="9 10">
    <name type="scientific">Oryzomonas rubra</name>
    <dbReference type="NCBI Taxonomy" id="2509454"/>
    <lineage>
        <taxon>Bacteria</taxon>
        <taxon>Pseudomonadati</taxon>
        <taxon>Thermodesulfobacteriota</taxon>
        <taxon>Desulfuromonadia</taxon>
        <taxon>Geobacterales</taxon>
        <taxon>Geobacteraceae</taxon>
        <taxon>Oryzomonas</taxon>
    </lineage>
</organism>
<keyword evidence="3" id="KW-0677">Repeat</keyword>
<evidence type="ECO:0000313" key="10">
    <source>
        <dbReference type="Proteomes" id="UP000324298"/>
    </source>
</evidence>
<protein>
    <recommendedName>
        <fullName evidence="1 7">Transcriptional regulator MraZ</fullName>
    </recommendedName>
</protein>
<evidence type="ECO:0000256" key="3">
    <source>
        <dbReference type="ARBA" id="ARBA00022737"/>
    </source>
</evidence>
<evidence type="ECO:0000256" key="2">
    <source>
        <dbReference type="ARBA" id="ARBA00022490"/>
    </source>
</evidence>
<dbReference type="Gene3D" id="3.40.1550.20">
    <property type="entry name" value="Transcriptional regulator MraZ domain"/>
    <property type="match status" value="1"/>
</dbReference>
<dbReference type="InterPro" id="IPR020603">
    <property type="entry name" value="MraZ_dom"/>
</dbReference>
<reference evidence="9 10" key="1">
    <citation type="submission" date="2019-04" db="EMBL/GenBank/DDBJ databases">
        <title>Geobacter ruber sp. nov., ferric-reducing bacteria isolated from paddy soil.</title>
        <authorList>
            <person name="Xu Z."/>
            <person name="Masuda Y."/>
            <person name="Itoh H."/>
            <person name="Senoo K."/>
        </authorList>
    </citation>
    <scope>NUCLEOTIDE SEQUENCE [LARGE SCALE GENOMIC DNA]</scope>
    <source>
        <strain evidence="9 10">Red88</strain>
    </source>
</reference>
<comment type="subunit">
    <text evidence="7">Forms oligomers.</text>
</comment>
<dbReference type="HAMAP" id="MF_01008">
    <property type="entry name" value="MraZ"/>
    <property type="match status" value="1"/>
</dbReference>
<comment type="subcellular location">
    <subcellularLocation>
        <location evidence="7">Cytoplasm</location>
        <location evidence="7">Nucleoid</location>
    </subcellularLocation>
</comment>
<dbReference type="Pfam" id="PF02381">
    <property type="entry name" value="MraZ"/>
    <property type="match status" value="1"/>
</dbReference>
<evidence type="ECO:0000256" key="6">
    <source>
        <dbReference type="ARBA" id="ARBA00023163"/>
    </source>
</evidence>
<dbReference type="RefSeq" id="WP_149307148.1">
    <property type="nucleotide sequence ID" value="NZ_SRSD01000004.1"/>
</dbReference>
<dbReference type="GO" id="GO:0003700">
    <property type="term" value="F:DNA-binding transcription factor activity"/>
    <property type="evidence" value="ECO:0007669"/>
    <property type="project" value="UniProtKB-UniRule"/>
</dbReference>
<dbReference type="CDD" id="cd16320">
    <property type="entry name" value="MraZ_N"/>
    <property type="match status" value="1"/>
</dbReference>
<evidence type="ECO:0000256" key="4">
    <source>
        <dbReference type="ARBA" id="ARBA00023015"/>
    </source>
</evidence>
<keyword evidence="6 7" id="KW-0804">Transcription</keyword>
<keyword evidence="5 7" id="KW-0238">DNA-binding</keyword>
<comment type="caution">
    <text evidence="9">The sequence shown here is derived from an EMBL/GenBank/DDBJ whole genome shotgun (WGS) entry which is preliminary data.</text>
</comment>
<dbReference type="PANTHER" id="PTHR34701">
    <property type="entry name" value="TRANSCRIPTIONAL REGULATOR MRAZ"/>
    <property type="match status" value="1"/>
</dbReference>
<dbReference type="PANTHER" id="PTHR34701:SF1">
    <property type="entry name" value="TRANSCRIPTIONAL REGULATOR MRAZ"/>
    <property type="match status" value="1"/>
</dbReference>
<dbReference type="InterPro" id="IPR003444">
    <property type="entry name" value="MraZ"/>
</dbReference>
<feature type="domain" description="SpoVT-AbrB" evidence="8">
    <location>
        <begin position="98"/>
        <end position="141"/>
    </location>
</feature>
<accession>A0A5A9XL03</accession>
<gene>
    <name evidence="7 9" type="primary">mraZ</name>
    <name evidence="9" type="ORF">ET418_08410</name>
</gene>
<evidence type="ECO:0000256" key="5">
    <source>
        <dbReference type="ARBA" id="ARBA00023125"/>
    </source>
</evidence>
<evidence type="ECO:0000259" key="8">
    <source>
        <dbReference type="PROSITE" id="PS51740"/>
    </source>
</evidence>
<evidence type="ECO:0000256" key="1">
    <source>
        <dbReference type="ARBA" id="ARBA00013860"/>
    </source>
</evidence>
<dbReference type="InterPro" id="IPR035644">
    <property type="entry name" value="MraZ_C"/>
</dbReference>
<dbReference type="GO" id="GO:2000143">
    <property type="term" value="P:negative regulation of DNA-templated transcription initiation"/>
    <property type="evidence" value="ECO:0007669"/>
    <property type="project" value="TreeGrafter"/>
</dbReference>
<proteinExistence type="inferred from homology"/>
<dbReference type="InterPro" id="IPR037914">
    <property type="entry name" value="SpoVT-AbrB_sf"/>
</dbReference>
<sequence length="165" mass="17935">MTEAIDIFGGETPSTIDGKGRTCIPVKFRDALVGPPEDARFIITKAAPVDLGDGTFGRGLSVYPLDAWSGIKKKILANEGGFTSAQLNSIKRQIINPAEECSADKLGRVLIPSALRLHAELERDIWFVGMGQRFDIWSKGTYSRINAQDEKNFPLDSEALAALGI</sequence>
<dbReference type="CDD" id="cd16321">
    <property type="entry name" value="MraZ_C"/>
    <property type="match status" value="1"/>
</dbReference>
<dbReference type="GO" id="GO:0000976">
    <property type="term" value="F:transcription cis-regulatory region binding"/>
    <property type="evidence" value="ECO:0007669"/>
    <property type="project" value="TreeGrafter"/>
</dbReference>
<dbReference type="EMBL" id="SRSD01000004">
    <property type="protein sequence ID" value="KAA0892211.1"/>
    <property type="molecule type" value="Genomic_DNA"/>
</dbReference>
<comment type="similarity">
    <text evidence="7">Belongs to the MraZ family.</text>
</comment>
<dbReference type="OrthoDB" id="9807753at2"/>
<dbReference type="SUPFAM" id="SSF89447">
    <property type="entry name" value="AbrB/MazE/MraZ-like"/>
    <property type="match status" value="1"/>
</dbReference>
<feature type="domain" description="SpoVT-AbrB" evidence="8">
    <location>
        <begin position="11"/>
        <end position="67"/>
    </location>
</feature>
<dbReference type="InterPro" id="IPR007159">
    <property type="entry name" value="SpoVT-AbrB_dom"/>
</dbReference>
<dbReference type="GO" id="GO:0005737">
    <property type="term" value="C:cytoplasm"/>
    <property type="evidence" value="ECO:0007669"/>
    <property type="project" value="UniProtKB-UniRule"/>
</dbReference>
<dbReference type="InterPro" id="IPR035642">
    <property type="entry name" value="MraZ_N"/>
</dbReference>
<dbReference type="Proteomes" id="UP000324298">
    <property type="component" value="Unassembled WGS sequence"/>
</dbReference>
<dbReference type="GO" id="GO:0009295">
    <property type="term" value="C:nucleoid"/>
    <property type="evidence" value="ECO:0007669"/>
    <property type="project" value="UniProtKB-SubCell"/>
</dbReference>
<keyword evidence="4 7" id="KW-0805">Transcription regulation</keyword>
<dbReference type="NCBIfam" id="NF001482">
    <property type="entry name" value="PRK00326.3-4"/>
    <property type="match status" value="1"/>
</dbReference>
<evidence type="ECO:0000313" key="9">
    <source>
        <dbReference type="EMBL" id="KAA0892211.1"/>
    </source>
</evidence>
<evidence type="ECO:0000256" key="7">
    <source>
        <dbReference type="HAMAP-Rule" id="MF_01008"/>
    </source>
</evidence>
<dbReference type="AlphaFoldDB" id="A0A5A9XL03"/>
<keyword evidence="2 7" id="KW-0963">Cytoplasm</keyword>
<dbReference type="InterPro" id="IPR038619">
    <property type="entry name" value="MraZ_sf"/>
</dbReference>
<name>A0A5A9XL03_9BACT</name>
<keyword evidence="10" id="KW-1185">Reference proteome</keyword>
<dbReference type="PROSITE" id="PS51740">
    <property type="entry name" value="SPOVT_ABRB"/>
    <property type="match status" value="2"/>
</dbReference>